<gene>
    <name evidence="1" type="ORF">LEMA_uP062150.1</name>
</gene>
<reference evidence="2" key="1">
    <citation type="journal article" date="2011" name="Nat. Commun.">
        <title>Effector diversification within compartments of the Leptosphaeria maculans genome affected by Repeat-Induced Point mutations.</title>
        <authorList>
            <person name="Rouxel T."/>
            <person name="Grandaubert J."/>
            <person name="Hane J.K."/>
            <person name="Hoede C."/>
            <person name="van de Wouw A.P."/>
            <person name="Couloux A."/>
            <person name="Dominguez V."/>
            <person name="Anthouard V."/>
            <person name="Bally P."/>
            <person name="Bourras S."/>
            <person name="Cozijnsen A.J."/>
            <person name="Ciuffetti L.M."/>
            <person name="Degrave A."/>
            <person name="Dilmaghani A."/>
            <person name="Duret L."/>
            <person name="Fudal I."/>
            <person name="Goodwin S.B."/>
            <person name="Gout L."/>
            <person name="Glaser N."/>
            <person name="Linglin J."/>
            <person name="Kema G.H.J."/>
            <person name="Lapalu N."/>
            <person name="Lawrence C.B."/>
            <person name="May K."/>
            <person name="Meyer M."/>
            <person name="Ollivier B."/>
            <person name="Poulain J."/>
            <person name="Schoch C.L."/>
            <person name="Simon A."/>
            <person name="Spatafora J.W."/>
            <person name="Stachowiak A."/>
            <person name="Turgeon B.G."/>
            <person name="Tyler B.M."/>
            <person name="Vincent D."/>
            <person name="Weissenbach J."/>
            <person name="Amselem J."/>
            <person name="Quesneville H."/>
            <person name="Oliver R.P."/>
            <person name="Wincker P."/>
            <person name="Balesdent M.-H."/>
            <person name="Howlett B.J."/>
        </authorList>
    </citation>
    <scope>NUCLEOTIDE SEQUENCE [LARGE SCALE GENOMIC DNA]</scope>
    <source>
        <strain evidence="2">JN3 / isolate v23.1.3 / race Av1-4-5-6-7-8</strain>
    </source>
</reference>
<dbReference type="VEuPathDB" id="FungiDB:LEMA_uP062150.1"/>
<name>E4ZI38_LEPMJ</name>
<organism evidence="2">
    <name type="scientific">Leptosphaeria maculans (strain JN3 / isolate v23.1.3 / race Av1-4-5-6-7-8)</name>
    <name type="common">Blackleg fungus</name>
    <name type="synonym">Phoma lingam</name>
    <dbReference type="NCBI Taxonomy" id="985895"/>
    <lineage>
        <taxon>Eukaryota</taxon>
        <taxon>Fungi</taxon>
        <taxon>Dikarya</taxon>
        <taxon>Ascomycota</taxon>
        <taxon>Pezizomycotina</taxon>
        <taxon>Dothideomycetes</taxon>
        <taxon>Pleosporomycetidae</taxon>
        <taxon>Pleosporales</taxon>
        <taxon>Pleosporineae</taxon>
        <taxon>Leptosphaeriaceae</taxon>
        <taxon>Plenodomus</taxon>
        <taxon>Plenodomus lingam/Leptosphaeria maculans species complex</taxon>
    </lineage>
</organism>
<protein>
    <submittedName>
        <fullName evidence="1">Predicted protein</fullName>
    </submittedName>
</protein>
<dbReference type="Proteomes" id="UP000002668">
    <property type="component" value="Genome"/>
</dbReference>
<dbReference type="AlphaFoldDB" id="E4ZI38"/>
<dbReference type="InParanoid" id="E4ZI38"/>
<dbReference type="HOGENOM" id="CLU_3242292_0_0_1"/>
<keyword evidence="2" id="KW-1185">Reference proteome</keyword>
<evidence type="ECO:0000313" key="2">
    <source>
        <dbReference type="Proteomes" id="UP000002668"/>
    </source>
</evidence>
<sequence length="43" mass="4857">MNPAPAKSTKYSLKRDFLEDETGKKNDRCCAMIYAPMSIRGAF</sequence>
<proteinExistence type="predicted"/>
<evidence type="ECO:0000313" key="1">
    <source>
        <dbReference type="EMBL" id="CBX91181.1"/>
    </source>
</evidence>
<accession>E4ZI38</accession>
<dbReference type="EMBL" id="FP929065">
    <property type="protein sequence ID" value="CBX91181.1"/>
    <property type="molecule type" value="Genomic_DNA"/>
</dbReference>